<evidence type="ECO:0000313" key="11">
    <source>
        <dbReference type="Proteomes" id="UP000317155"/>
    </source>
</evidence>
<keyword evidence="8 9" id="KW-0472">Membrane</keyword>
<dbReference type="Proteomes" id="UP000317155">
    <property type="component" value="Unassembled WGS sequence"/>
</dbReference>
<keyword evidence="2" id="KW-0813">Transport</keyword>
<comment type="subcellular location">
    <subcellularLocation>
        <location evidence="1">Cell membrane</location>
        <topology evidence="1">Multi-pass membrane protein</topology>
    </subcellularLocation>
</comment>
<evidence type="ECO:0000256" key="5">
    <source>
        <dbReference type="ARBA" id="ARBA00022683"/>
    </source>
</evidence>
<feature type="transmembrane region" description="Helical" evidence="9">
    <location>
        <begin position="213"/>
        <end position="228"/>
    </location>
</feature>
<evidence type="ECO:0008006" key="12">
    <source>
        <dbReference type="Google" id="ProtNLM"/>
    </source>
</evidence>
<dbReference type="InterPro" id="IPR004700">
    <property type="entry name" value="PTS_IIC_man"/>
</dbReference>
<evidence type="ECO:0000256" key="3">
    <source>
        <dbReference type="ARBA" id="ARBA00022475"/>
    </source>
</evidence>
<keyword evidence="3" id="KW-1003">Cell membrane</keyword>
<evidence type="ECO:0000256" key="2">
    <source>
        <dbReference type="ARBA" id="ARBA00022448"/>
    </source>
</evidence>
<feature type="transmembrane region" description="Helical" evidence="9">
    <location>
        <begin position="188"/>
        <end position="208"/>
    </location>
</feature>
<dbReference type="GO" id="GO:0009401">
    <property type="term" value="P:phosphoenolpyruvate-dependent sugar phosphotransferase system"/>
    <property type="evidence" value="ECO:0007669"/>
    <property type="project" value="UniProtKB-KW"/>
</dbReference>
<dbReference type="GO" id="GO:0005886">
    <property type="term" value="C:plasma membrane"/>
    <property type="evidence" value="ECO:0007669"/>
    <property type="project" value="UniProtKB-SubCell"/>
</dbReference>
<dbReference type="AlphaFoldDB" id="A0A550JLP2"/>
<keyword evidence="5" id="KW-0598">Phosphotransferase system</keyword>
<protein>
    <recommendedName>
        <fullName evidence="12">PTS sugar transporter subunit IIC</fullName>
    </recommendedName>
</protein>
<accession>A0A550JLP2</accession>
<gene>
    <name evidence="10" type="ORF">FL622_02570</name>
</gene>
<dbReference type="EMBL" id="VJVV01000001">
    <property type="protein sequence ID" value="TRO84083.1"/>
    <property type="molecule type" value="Genomic_DNA"/>
</dbReference>
<evidence type="ECO:0000256" key="7">
    <source>
        <dbReference type="ARBA" id="ARBA00022989"/>
    </source>
</evidence>
<evidence type="ECO:0000256" key="4">
    <source>
        <dbReference type="ARBA" id="ARBA00022597"/>
    </source>
</evidence>
<sequence length="231" mass="24747">MAWSLDYLYAGLVALLVGLDRTAILQLLICRPIVAAPLTGWVLGDFQLGLQAGTLLELLWLGRLPVGAAIPPDDTQIAVGGTTLALMMGASAGVEGLPMLLLCLLVALPLGKCGQIFDHLARQGNGRLLILAEQDLSRQRPVAATRWHLLGLGFFALASLGTYLGIILPGSLLLPWLAPYLLAKVGDATPWLALAFPLVGTAVFLGALRNRRILVLYILAFLLVYFLREGF</sequence>
<proteinExistence type="predicted"/>
<evidence type="ECO:0000313" key="10">
    <source>
        <dbReference type="EMBL" id="TRO84083.1"/>
    </source>
</evidence>
<keyword evidence="6 9" id="KW-0812">Transmembrane</keyword>
<feature type="transmembrane region" description="Helical" evidence="9">
    <location>
        <begin position="147"/>
        <end position="168"/>
    </location>
</feature>
<organism evidence="10 11">
    <name type="scientific">Trichloromonas acetexigens</name>
    <dbReference type="NCBI Taxonomy" id="38815"/>
    <lineage>
        <taxon>Bacteria</taxon>
        <taxon>Pseudomonadati</taxon>
        <taxon>Thermodesulfobacteriota</taxon>
        <taxon>Desulfuromonadia</taxon>
        <taxon>Desulfuromonadales</taxon>
        <taxon>Trichloromonadaceae</taxon>
        <taxon>Trichloromonas</taxon>
    </lineage>
</organism>
<dbReference type="OrthoDB" id="5516394at2"/>
<evidence type="ECO:0000256" key="9">
    <source>
        <dbReference type="SAM" id="Phobius"/>
    </source>
</evidence>
<dbReference type="RefSeq" id="WP_092053259.1">
    <property type="nucleotide sequence ID" value="NZ_FOJJ01000001.1"/>
</dbReference>
<name>A0A550JLP2_9BACT</name>
<evidence type="ECO:0000256" key="8">
    <source>
        <dbReference type="ARBA" id="ARBA00023136"/>
    </source>
</evidence>
<dbReference type="Pfam" id="PF03609">
    <property type="entry name" value="EII-Sor"/>
    <property type="match status" value="1"/>
</dbReference>
<comment type="caution">
    <text evidence="10">The sequence shown here is derived from an EMBL/GenBank/DDBJ whole genome shotgun (WGS) entry which is preliminary data.</text>
</comment>
<keyword evidence="4" id="KW-0762">Sugar transport</keyword>
<feature type="transmembrane region" description="Helical" evidence="9">
    <location>
        <begin position="84"/>
        <end position="108"/>
    </location>
</feature>
<evidence type="ECO:0000256" key="1">
    <source>
        <dbReference type="ARBA" id="ARBA00004651"/>
    </source>
</evidence>
<reference evidence="10 11" key="1">
    <citation type="submission" date="2019-07" db="EMBL/GenBank/DDBJ databases">
        <title>Insights of Desulfuromonas acetexigens electromicrobiology.</title>
        <authorList>
            <person name="Katuri K."/>
            <person name="Sapireddy V."/>
            <person name="Shaw D.R."/>
            <person name="Saikaly P."/>
        </authorList>
    </citation>
    <scope>NUCLEOTIDE SEQUENCE [LARGE SCALE GENOMIC DNA]</scope>
    <source>
        <strain evidence="10 11">2873</strain>
    </source>
</reference>
<keyword evidence="7 9" id="KW-1133">Transmembrane helix</keyword>
<evidence type="ECO:0000256" key="6">
    <source>
        <dbReference type="ARBA" id="ARBA00022692"/>
    </source>
</evidence>
<keyword evidence="11" id="KW-1185">Reference proteome</keyword>
<feature type="transmembrane region" description="Helical" evidence="9">
    <location>
        <begin position="7"/>
        <end position="29"/>
    </location>
</feature>